<dbReference type="EMBL" id="CM046388">
    <property type="protein sequence ID" value="KAI8573177.1"/>
    <property type="molecule type" value="Genomic_DNA"/>
</dbReference>
<protein>
    <submittedName>
        <fullName evidence="1">Uncharacterized protein</fullName>
    </submittedName>
</protein>
<reference evidence="1" key="1">
    <citation type="submission" date="2022-02" db="EMBL/GenBank/DDBJ databases">
        <title>Plant Genome Project.</title>
        <authorList>
            <person name="Zhang R.-G."/>
        </authorList>
    </citation>
    <scope>NUCLEOTIDE SEQUENCE</scope>
    <source>
        <strain evidence="1">AT1</strain>
    </source>
</reference>
<name>A0ACC0Q8M7_RHOML</name>
<gene>
    <name evidence="1" type="ORF">RHMOL_Rhmol01G0258500</name>
</gene>
<dbReference type="Proteomes" id="UP001062846">
    <property type="component" value="Chromosome 1"/>
</dbReference>
<proteinExistence type="predicted"/>
<keyword evidence="2" id="KW-1185">Reference proteome</keyword>
<comment type="caution">
    <text evidence="1">The sequence shown here is derived from an EMBL/GenBank/DDBJ whole genome shotgun (WGS) entry which is preliminary data.</text>
</comment>
<sequence>MVKLCGCGCDCVCGCERERQTDREERRTSGTTVGVGRSSARGGVDCRVDRSSAGGGVDVGVGEVREWAASLPPWCGPWRVETGIREEENEWIGLFQLEAGAHAMRVQVGFSQLKIWEGTKGENGKVVPVKNLEKLQKVADMEVNEGDFENFWSECPWEEDLKYAKAVCNQVLSSFLCSMFSAVDVPLEVVHLTDEYWNNVKDVYVYHYEIKTYGSIFQVSYIVEEYRCGRTPNPDVLCNTRIKFGAFMDAISGMAFDYVASGHYANIIHSPTDQMNKPSVLELSNDMVSM</sequence>
<accession>A0ACC0Q8M7</accession>
<evidence type="ECO:0000313" key="1">
    <source>
        <dbReference type="EMBL" id="KAI8573177.1"/>
    </source>
</evidence>
<evidence type="ECO:0000313" key="2">
    <source>
        <dbReference type="Proteomes" id="UP001062846"/>
    </source>
</evidence>
<organism evidence="1 2">
    <name type="scientific">Rhododendron molle</name>
    <name type="common">Chinese azalea</name>
    <name type="synonym">Azalea mollis</name>
    <dbReference type="NCBI Taxonomy" id="49168"/>
    <lineage>
        <taxon>Eukaryota</taxon>
        <taxon>Viridiplantae</taxon>
        <taxon>Streptophyta</taxon>
        <taxon>Embryophyta</taxon>
        <taxon>Tracheophyta</taxon>
        <taxon>Spermatophyta</taxon>
        <taxon>Magnoliopsida</taxon>
        <taxon>eudicotyledons</taxon>
        <taxon>Gunneridae</taxon>
        <taxon>Pentapetalae</taxon>
        <taxon>asterids</taxon>
        <taxon>Ericales</taxon>
        <taxon>Ericaceae</taxon>
        <taxon>Ericoideae</taxon>
        <taxon>Rhodoreae</taxon>
        <taxon>Rhododendron</taxon>
    </lineage>
</organism>